<sequence length="73" mass="7515">MRGIGGNATGALTFTTQSPTIGAALQSNDICHLSESTNRMVLSKDFISPAGTLLPSGAVVWLVLVAFPHSCAI</sequence>
<organism evidence="4">
    <name type="scientific">Anisakis simplex</name>
    <name type="common">Herring worm</name>
    <dbReference type="NCBI Taxonomy" id="6269"/>
    <lineage>
        <taxon>Eukaryota</taxon>
        <taxon>Metazoa</taxon>
        <taxon>Ecdysozoa</taxon>
        <taxon>Nematoda</taxon>
        <taxon>Chromadorea</taxon>
        <taxon>Rhabditida</taxon>
        <taxon>Spirurina</taxon>
        <taxon>Ascaridomorpha</taxon>
        <taxon>Ascaridoidea</taxon>
        <taxon>Anisakidae</taxon>
        <taxon>Anisakis</taxon>
        <taxon>Anisakis simplex complex</taxon>
    </lineage>
</organism>
<reference evidence="2 3" key="2">
    <citation type="submission" date="2018-11" db="EMBL/GenBank/DDBJ databases">
        <authorList>
            <consortium name="Pathogen Informatics"/>
        </authorList>
    </citation>
    <scope>NUCLEOTIDE SEQUENCE [LARGE SCALE GENOMIC DNA]</scope>
</reference>
<evidence type="ECO:0000313" key="3">
    <source>
        <dbReference type="Proteomes" id="UP000267096"/>
    </source>
</evidence>
<dbReference type="AlphaFoldDB" id="A0A0M3K698"/>
<evidence type="ECO:0000313" key="2">
    <source>
        <dbReference type="EMBL" id="VDK56317.1"/>
    </source>
</evidence>
<evidence type="ECO:0000313" key="4">
    <source>
        <dbReference type="WBParaSite" id="ASIM_0001648901-mRNA-1"/>
    </source>
</evidence>
<dbReference type="EMBL" id="UYRR01032645">
    <property type="protein sequence ID" value="VDK56317.1"/>
    <property type="molecule type" value="Genomic_DNA"/>
</dbReference>
<name>A0A0M3K698_ANISI</name>
<dbReference type="Proteomes" id="UP000267096">
    <property type="component" value="Unassembled WGS sequence"/>
</dbReference>
<proteinExistence type="predicted"/>
<accession>A0A0M3K698</accession>
<keyword evidence="1" id="KW-0472">Membrane</keyword>
<dbReference type="WBParaSite" id="ASIM_0001648901-mRNA-1">
    <property type="protein sequence ID" value="ASIM_0001648901-mRNA-1"/>
    <property type="gene ID" value="ASIM_0001648901"/>
</dbReference>
<feature type="transmembrane region" description="Helical" evidence="1">
    <location>
        <begin position="46"/>
        <end position="67"/>
    </location>
</feature>
<protein>
    <submittedName>
        <fullName evidence="2 4">Uncharacterized protein</fullName>
    </submittedName>
</protein>
<reference evidence="4" key="1">
    <citation type="submission" date="2017-02" db="UniProtKB">
        <authorList>
            <consortium name="WormBaseParasite"/>
        </authorList>
    </citation>
    <scope>IDENTIFICATION</scope>
</reference>
<evidence type="ECO:0000256" key="1">
    <source>
        <dbReference type="SAM" id="Phobius"/>
    </source>
</evidence>
<keyword evidence="1" id="KW-0812">Transmembrane</keyword>
<keyword evidence="1" id="KW-1133">Transmembrane helix</keyword>
<gene>
    <name evidence="2" type="ORF">ASIM_LOCUS15896</name>
</gene>
<keyword evidence="3" id="KW-1185">Reference proteome</keyword>